<dbReference type="OrthoDB" id="15208at2759"/>
<reference evidence="1 2" key="1">
    <citation type="submission" date="2015-12" db="EMBL/GenBank/DDBJ databases">
        <title>Dictyostelia acquired genes for synthesis and detection of signals that induce cell-type specialization by lateral gene transfer from prokaryotes.</title>
        <authorList>
            <person name="Gloeckner G."/>
            <person name="Schaap P."/>
        </authorList>
    </citation>
    <scope>NUCLEOTIDE SEQUENCE [LARGE SCALE GENOMIC DNA]</scope>
    <source>
        <strain evidence="1 2">TK</strain>
    </source>
</reference>
<sequence length="148" mass="17053">MFKGLQSLTKLVASSQSLNYTRRGFFQKFLFPTDRQQRVEYLRSNNILVGSPEFDKFYSELPPTQLSKETGLSDALLDDPLLHVSVIKYNKNVIEKYNLTPEQENEVLDKYEISAGEESLEFLINLPVPEHNFEELPIIKAFEGVAKH</sequence>
<name>A0A152A745_TIELA</name>
<dbReference type="FunCoup" id="A0A152A745">
    <property type="interactions" value="738"/>
</dbReference>
<keyword evidence="2" id="KW-1185">Reference proteome</keyword>
<dbReference type="STRING" id="361077.A0A152A745"/>
<dbReference type="OMA" id="PILHICV"/>
<evidence type="ECO:0000313" key="1">
    <source>
        <dbReference type="EMBL" id="KYR01945.1"/>
    </source>
</evidence>
<dbReference type="InParanoid" id="A0A152A745"/>
<comment type="caution">
    <text evidence="1">The sequence shown here is derived from an EMBL/GenBank/DDBJ whole genome shotgun (WGS) entry which is preliminary data.</text>
</comment>
<dbReference type="Proteomes" id="UP000076078">
    <property type="component" value="Unassembled WGS sequence"/>
</dbReference>
<evidence type="ECO:0000313" key="2">
    <source>
        <dbReference type="Proteomes" id="UP000076078"/>
    </source>
</evidence>
<organism evidence="1 2">
    <name type="scientific">Tieghemostelium lacteum</name>
    <name type="common">Slime mold</name>
    <name type="synonym">Dictyostelium lacteum</name>
    <dbReference type="NCBI Taxonomy" id="361077"/>
    <lineage>
        <taxon>Eukaryota</taxon>
        <taxon>Amoebozoa</taxon>
        <taxon>Evosea</taxon>
        <taxon>Eumycetozoa</taxon>
        <taxon>Dictyostelia</taxon>
        <taxon>Dictyosteliales</taxon>
        <taxon>Raperosteliaceae</taxon>
        <taxon>Tieghemostelium</taxon>
    </lineage>
</organism>
<protein>
    <submittedName>
        <fullName evidence="1">Cytochrome c oxidase subunit IV</fullName>
    </submittedName>
</protein>
<gene>
    <name evidence="1" type="ORF">DLAC_00736</name>
</gene>
<proteinExistence type="predicted"/>
<dbReference type="AlphaFoldDB" id="A0A152A745"/>
<accession>A0A152A745</accession>
<dbReference type="EMBL" id="LODT01000004">
    <property type="protein sequence ID" value="KYR01945.1"/>
    <property type="molecule type" value="Genomic_DNA"/>
</dbReference>